<dbReference type="InterPro" id="IPR010787">
    <property type="entry name" value="DUF1385"/>
</dbReference>
<gene>
    <name evidence="1" type="ORF">CCAX7_31920</name>
</gene>
<dbReference type="Proteomes" id="UP000287394">
    <property type="component" value="Chromosome"/>
</dbReference>
<dbReference type="PANTHER" id="PTHR42867:SF1">
    <property type="entry name" value="MEMBRANE PROTEIN-RELATED"/>
    <property type="match status" value="1"/>
</dbReference>
<evidence type="ECO:0000313" key="2">
    <source>
        <dbReference type="Proteomes" id="UP000287394"/>
    </source>
</evidence>
<name>A0A402D446_9BACT</name>
<dbReference type="Pfam" id="PF07136">
    <property type="entry name" value="DUF1385"/>
    <property type="match status" value="1"/>
</dbReference>
<dbReference type="AlphaFoldDB" id="A0A402D446"/>
<dbReference type="EMBL" id="AP025739">
    <property type="protein sequence ID" value="BDI31141.1"/>
    <property type="molecule type" value="Genomic_DNA"/>
</dbReference>
<evidence type="ECO:0000313" key="1">
    <source>
        <dbReference type="EMBL" id="BDI31141.1"/>
    </source>
</evidence>
<sequence length="339" mass="36553">METSDRPEDFTSPPGLGASDGKPAFASSTTFAEAADALRQVGESTLPVFDPETGALIGHFVRPVAEPAEPPRLGGMATPLGVYLTDGVSSGGAGFWGLVLTGVVLGLVSVFVQALCSRMGTWADLSLPLLFLRWPQLYLHLTPLMAGIEQLIGFTPLLLVFVVLRMLPLAGTHAAEHQVVHCVERGQPVVPEMVRSMPRVHPRCGTNFYAAMILFLTIFVTVFSAAMAHAFTVADSATFGVILAAPVALRYWRTVGGFLQYWLATRPATDKQIESGIRAAREVLERRAVATVHRLPAMRLARRIWSMGLAQVLIGYAALAGVVSFVARHWPPFGRLLGI</sequence>
<dbReference type="RefSeq" id="WP_165864576.1">
    <property type="nucleotide sequence ID" value="NZ_AP025739.1"/>
</dbReference>
<reference evidence="1 2" key="1">
    <citation type="journal article" date="2019" name="Int. J. Syst. Evol. Microbiol.">
        <title>Capsulimonas corticalis gen. nov., sp. nov., an aerobic capsulated bacterium, of a novel bacterial order, Capsulimonadales ord. nov., of the class Armatimonadia of the phylum Armatimonadetes.</title>
        <authorList>
            <person name="Li J."/>
            <person name="Kudo C."/>
            <person name="Tonouchi A."/>
        </authorList>
    </citation>
    <scope>NUCLEOTIDE SEQUENCE [LARGE SCALE GENOMIC DNA]</scope>
    <source>
        <strain evidence="1 2">AX-7</strain>
    </source>
</reference>
<proteinExistence type="predicted"/>
<organism evidence="1 2">
    <name type="scientific">Capsulimonas corticalis</name>
    <dbReference type="NCBI Taxonomy" id="2219043"/>
    <lineage>
        <taxon>Bacteria</taxon>
        <taxon>Bacillati</taxon>
        <taxon>Armatimonadota</taxon>
        <taxon>Armatimonadia</taxon>
        <taxon>Capsulimonadales</taxon>
        <taxon>Capsulimonadaceae</taxon>
        <taxon>Capsulimonas</taxon>
    </lineage>
</organism>
<accession>A0A402D446</accession>
<keyword evidence="2" id="KW-1185">Reference proteome</keyword>
<protein>
    <submittedName>
        <fullName evidence="1">Uncharacterized protein</fullName>
    </submittedName>
</protein>
<dbReference type="PANTHER" id="PTHR42867">
    <property type="entry name" value="MEMBRANE PROTEIN-RELATED"/>
    <property type="match status" value="1"/>
</dbReference>
<dbReference type="KEGG" id="ccot:CCAX7_31920"/>